<evidence type="ECO:0000313" key="3">
    <source>
        <dbReference type="EMBL" id="ODR54585.1"/>
    </source>
</evidence>
<reference evidence="3 5" key="1">
    <citation type="submission" date="2016-08" db="EMBL/GenBank/DDBJ databases">
        <title>Characterization of Isolates of Eisenbergiella tayi Derived from Blood Cultures, Using Whole Genome Sequencing.</title>
        <authorList>
            <person name="Bernier A.-M."/>
            <person name="Burdz T."/>
            <person name="Wiebe D."/>
            <person name="Bernard K."/>
        </authorList>
    </citation>
    <scope>NUCLEOTIDE SEQUENCE [LARGE SCALE GENOMIC DNA]</scope>
    <source>
        <strain evidence="3 5">NML120146</strain>
    </source>
</reference>
<keyword evidence="5" id="KW-1185">Reference proteome</keyword>
<dbReference type="AlphaFoldDB" id="A0A1E3UHW7"/>
<reference evidence="2 4" key="2">
    <citation type="submission" date="2016-08" db="EMBL/GenBank/DDBJ databases">
        <authorList>
            <person name="Seilhamer J.J."/>
        </authorList>
    </citation>
    <scope>NUCLEOTIDE SEQUENCE [LARGE SCALE GENOMIC DNA]</scope>
    <source>
        <strain evidence="2 4">NML150140-1</strain>
    </source>
</reference>
<evidence type="ECO:0000256" key="1">
    <source>
        <dbReference type="SAM" id="Phobius"/>
    </source>
</evidence>
<dbReference type="EMBL" id="MEHD01000025">
    <property type="protein sequence ID" value="ODR54585.1"/>
    <property type="molecule type" value="Genomic_DNA"/>
</dbReference>
<dbReference type="Pfam" id="PF22564">
    <property type="entry name" value="HAAS"/>
    <property type="match status" value="1"/>
</dbReference>
<feature type="transmembrane region" description="Helical" evidence="1">
    <location>
        <begin position="135"/>
        <end position="157"/>
    </location>
</feature>
<evidence type="ECO:0008006" key="6">
    <source>
        <dbReference type="Google" id="ProtNLM"/>
    </source>
</evidence>
<gene>
    <name evidence="2" type="ORF">BEI59_14500</name>
    <name evidence="3" type="ORF">BEI63_16705</name>
</gene>
<evidence type="ECO:0000313" key="4">
    <source>
        <dbReference type="Proteomes" id="UP000094271"/>
    </source>
</evidence>
<feature type="transmembrane region" description="Helical" evidence="1">
    <location>
        <begin position="80"/>
        <end position="99"/>
    </location>
</feature>
<proteinExistence type="predicted"/>
<accession>A0A1E3UHW7</accession>
<protein>
    <recommendedName>
        <fullName evidence="6">DUF1700 domain-containing protein</fullName>
    </recommendedName>
</protein>
<keyword evidence="1" id="KW-1133">Transmembrane helix</keyword>
<comment type="caution">
    <text evidence="2">The sequence shown here is derived from an EMBL/GenBank/DDBJ whole genome shotgun (WGS) entry which is preliminary data.</text>
</comment>
<keyword evidence="1" id="KW-0472">Membrane</keyword>
<dbReference type="EMBL" id="MEHA01000009">
    <property type="protein sequence ID" value="ODR51448.1"/>
    <property type="molecule type" value="Genomic_DNA"/>
</dbReference>
<dbReference type="Proteomes" id="UP000094869">
    <property type="component" value="Unassembled WGS sequence"/>
</dbReference>
<dbReference type="OrthoDB" id="95800at2"/>
<feature type="transmembrane region" description="Helical" evidence="1">
    <location>
        <begin position="163"/>
        <end position="184"/>
    </location>
</feature>
<dbReference type="GeneID" id="93299070"/>
<dbReference type="Proteomes" id="UP000094271">
    <property type="component" value="Unassembled WGS sequence"/>
</dbReference>
<organism evidence="2 4">
    <name type="scientific">Eisenbergiella tayi</name>
    <dbReference type="NCBI Taxonomy" id="1432052"/>
    <lineage>
        <taxon>Bacteria</taxon>
        <taxon>Bacillati</taxon>
        <taxon>Bacillota</taxon>
        <taxon>Clostridia</taxon>
        <taxon>Lachnospirales</taxon>
        <taxon>Lachnospiraceae</taxon>
        <taxon>Eisenbergiella</taxon>
    </lineage>
</organism>
<keyword evidence="1" id="KW-0812">Transmembrane</keyword>
<evidence type="ECO:0000313" key="2">
    <source>
        <dbReference type="EMBL" id="ODR51448.1"/>
    </source>
</evidence>
<name>A0A1E3UHW7_9FIRM</name>
<feature type="transmembrane region" description="Helical" evidence="1">
    <location>
        <begin position="105"/>
        <end position="128"/>
    </location>
</feature>
<sequence>MNRTEYMNALEKRLRILPKENFNEAMDYFTEYFEDAGPEREQQAIQDLGSPDTAAEQIITNMAIHKASVPQKGLRRNMNALWIGILAVCAVPIALPFALMLLCVLIMFLLCILMVLAALAMAAFAFLICGPVAVAASFTVLFSAPATAISCLGAGLFCTGLGLLAVYGVFQLCRYVLINLVRLFGNILKKKGERHA</sequence>
<dbReference type="RefSeq" id="WP_069155652.1">
    <property type="nucleotide sequence ID" value="NZ_DAWDRA010000403.1"/>
</dbReference>
<evidence type="ECO:0000313" key="5">
    <source>
        <dbReference type="Proteomes" id="UP000094869"/>
    </source>
</evidence>